<dbReference type="InterPro" id="IPR011224">
    <property type="entry name" value="rRNA_MeTrfase_M"/>
</dbReference>
<dbReference type="Pfam" id="PF21239">
    <property type="entry name" value="RLMM_N"/>
    <property type="match status" value="1"/>
</dbReference>
<dbReference type="HAMAP" id="MF_01551">
    <property type="entry name" value="23SrRNA_methyltr_M"/>
    <property type="match status" value="1"/>
</dbReference>
<dbReference type="InterPro" id="IPR002877">
    <property type="entry name" value="RNA_MeTrfase_FtsJ_dom"/>
</dbReference>
<dbReference type="Pfam" id="PF18125">
    <property type="entry name" value="RlmM_FDX"/>
    <property type="match status" value="1"/>
</dbReference>
<feature type="binding site" evidence="6 8">
    <location>
        <begin position="216"/>
        <end position="219"/>
    </location>
    <ligand>
        <name>S-adenosyl-L-methionine</name>
        <dbReference type="ChEBI" id="CHEBI:59789"/>
    </ligand>
</feature>
<dbReference type="Gene3D" id="3.30.70.2810">
    <property type="match status" value="1"/>
</dbReference>
<feature type="binding site" evidence="6 8">
    <location>
        <position position="235"/>
    </location>
    <ligand>
        <name>S-adenosyl-L-methionine</name>
        <dbReference type="ChEBI" id="CHEBI:59789"/>
    </ligand>
</feature>
<feature type="binding site" evidence="6 8">
    <location>
        <position position="183"/>
    </location>
    <ligand>
        <name>S-adenosyl-L-methionine</name>
        <dbReference type="ChEBI" id="CHEBI:59789"/>
    </ligand>
</feature>
<comment type="caution">
    <text evidence="12">The sequence shown here is derived from an EMBL/GenBank/DDBJ whole genome shotgun (WGS) entry which is preliminary data.</text>
</comment>
<keyword evidence="1 6" id="KW-0963">Cytoplasm</keyword>
<keyword evidence="2 6" id="KW-0698">rRNA processing</keyword>
<dbReference type="GO" id="GO:0008757">
    <property type="term" value="F:S-adenosylmethionine-dependent methyltransferase activity"/>
    <property type="evidence" value="ECO:0007669"/>
    <property type="project" value="UniProtKB-UniRule"/>
</dbReference>
<dbReference type="GO" id="GO:0006364">
    <property type="term" value="P:rRNA processing"/>
    <property type="evidence" value="ECO:0007669"/>
    <property type="project" value="UniProtKB-UniRule"/>
</dbReference>
<feature type="domain" description="RlmM ferredoxin-like" evidence="10">
    <location>
        <begin position="1"/>
        <end position="70"/>
    </location>
</feature>
<dbReference type="Gene3D" id="3.40.50.150">
    <property type="entry name" value="Vaccinia Virus protein VP39"/>
    <property type="match status" value="1"/>
</dbReference>
<evidence type="ECO:0000256" key="3">
    <source>
        <dbReference type="ARBA" id="ARBA00022603"/>
    </source>
</evidence>
<feature type="domain" description="Ribosomal RNA large subunit methyltransferase M THUMP-like" evidence="11">
    <location>
        <begin position="82"/>
        <end position="157"/>
    </location>
</feature>
<evidence type="ECO:0000313" key="12">
    <source>
        <dbReference type="EMBL" id="PIA70550.1"/>
    </source>
</evidence>
<evidence type="ECO:0000256" key="2">
    <source>
        <dbReference type="ARBA" id="ARBA00022552"/>
    </source>
</evidence>
<dbReference type="Proteomes" id="UP000229504">
    <property type="component" value="Unassembled WGS sequence"/>
</dbReference>
<dbReference type="NCBIfam" id="NF008734">
    <property type="entry name" value="PRK11760.1"/>
    <property type="match status" value="1"/>
</dbReference>
<dbReference type="EMBL" id="NIQU01000002">
    <property type="protein sequence ID" value="PIA70550.1"/>
    <property type="molecule type" value="Genomic_DNA"/>
</dbReference>
<comment type="catalytic activity">
    <reaction evidence="6">
        <text>cytidine(2498) in 23S rRNA + S-adenosyl-L-methionine = 2'-O-methylcytidine(2498) in 23S rRNA + S-adenosyl-L-homocysteine + H(+)</text>
        <dbReference type="Rhea" id="RHEA:42788"/>
        <dbReference type="Rhea" id="RHEA-COMP:10244"/>
        <dbReference type="Rhea" id="RHEA-COMP:10245"/>
        <dbReference type="ChEBI" id="CHEBI:15378"/>
        <dbReference type="ChEBI" id="CHEBI:57856"/>
        <dbReference type="ChEBI" id="CHEBI:59789"/>
        <dbReference type="ChEBI" id="CHEBI:74495"/>
        <dbReference type="ChEBI" id="CHEBI:82748"/>
        <dbReference type="EC" id="2.1.1.186"/>
    </reaction>
</comment>
<evidence type="ECO:0000256" key="1">
    <source>
        <dbReference type="ARBA" id="ARBA00022490"/>
    </source>
</evidence>
<comment type="subcellular location">
    <subcellularLocation>
        <location evidence="6">Cytoplasm</location>
    </subcellularLocation>
</comment>
<dbReference type="InterPro" id="IPR029063">
    <property type="entry name" value="SAM-dependent_MTases_sf"/>
</dbReference>
<feature type="binding site" evidence="6 8">
    <location>
        <position position="255"/>
    </location>
    <ligand>
        <name>S-adenosyl-L-methionine</name>
        <dbReference type="ChEBI" id="CHEBI:59789"/>
    </ligand>
</feature>
<evidence type="ECO:0000313" key="13">
    <source>
        <dbReference type="Proteomes" id="UP000229504"/>
    </source>
</evidence>
<sequence>MNTLFLHCRPGFEGEVCAEITDLAARLDVPGYSKTKPGSACAEFVCSEAADCERLMRSVRFNQLIFPRQWARGIYVSLPESDRISVLLEALADYPVCGSLWLEVVDTNDGKELSTFCKKFEAPLRKALLKAGKLVDDAKKPRLLLTFKSGREVFAGIAEADNQAMWPMGIPRLKFPREAPSRSTLKLEEAWHHFIPREQWDQRLAAGMTAVDLGAAPGGWTWQLVNREIRVTAVDNGPMAESLMYSGFVVHQRADGFTFRPRHPVHWMVCDIVEKPARTAAMIETWLGEGLCREAVVNLKLPMKQRYAEVRRLLDRIESGLVERGLKVSIGCKQLYHDREEVTCHLRRHGK</sequence>
<keyword evidence="5 6" id="KW-0949">S-adenosyl-L-methionine</keyword>
<dbReference type="GO" id="GO:0032259">
    <property type="term" value="P:methylation"/>
    <property type="evidence" value="ECO:0007669"/>
    <property type="project" value="UniProtKB-KW"/>
</dbReference>
<keyword evidence="3 6" id="KW-0489">Methyltransferase</keyword>
<dbReference type="Pfam" id="PF01728">
    <property type="entry name" value="FtsJ"/>
    <property type="match status" value="1"/>
</dbReference>
<dbReference type="GO" id="GO:0005737">
    <property type="term" value="C:cytoplasm"/>
    <property type="evidence" value="ECO:0007669"/>
    <property type="project" value="UniProtKB-SubCell"/>
</dbReference>
<comment type="subunit">
    <text evidence="6">Monomer.</text>
</comment>
<dbReference type="SUPFAM" id="SSF53335">
    <property type="entry name" value="S-adenosyl-L-methionine-dependent methyltransferases"/>
    <property type="match status" value="1"/>
</dbReference>
<feature type="domain" description="Ribosomal RNA methyltransferase FtsJ" evidence="9">
    <location>
        <begin position="181"/>
        <end position="273"/>
    </location>
</feature>
<dbReference type="AlphaFoldDB" id="A0A2G5FRB2"/>
<evidence type="ECO:0000256" key="4">
    <source>
        <dbReference type="ARBA" id="ARBA00022679"/>
    </source>
</evidence>
<evidence type="ECO:0000259" key="10">
    <source>
        <dbReference type="Pfam" id="PF18125"/>
    </source>
</evidence>
<feature type="binding site" evidence="6 8">
    <location>
        <position position="271"/>
    </location>
    <ligand>
        <name>S-adenosyl-L-methionine</name>
        <dbReference type="ChEBI" id="CHEBI:59789"/>
    </ligand>
</feature>
<evidence type="ECO:0000256" key="6">
    <source>
        <dbReference type="HAMAP-Rule" id="MF_01551"/>
    </source>
</evidence>
<dbReference type="InterPro" id="IPR040739">
    <property type="entry name" value="RlmM_FDX"/>
</dbReference>
<name>A0A2G5FRB2_9PSED</name>
<comment type="similarity">
    <text evidence="6">Belongs to the class I-like SAM-binding methyltransferase superfamily. RNA methyltransferase RlmE family. RlmM subfamily.</text>
</comment>
<organism evidence="12 13">
    <name type="scientific">Pseudomonas sediminis</name>
    <dbReference type="NCBI Taxonomy" id="1691904"/>
    <lineage>
        <taxon>Bacteria</taxon>
        <taxon>Pseudomonadati</taxon>
        <taxon>Pseudomonadota</taxon>
        <taxon>Gammaproteobacteria</taxon>
        <taxon>Pseudomonadales</taxon>
        <taxon>Pseudomonadaceae</taxon>
        <taxon>Pseudomonas</taxon>
    </lineage>
</organism>
<dbReference type="EC" id="2.1.1.186" evidence="6"/>
<dbReference type="PANTHER" id="PTHR37524">
    <property type="entry name" value="RIBOSOMAL RNA LARGE SUBUNIT METHYLTRANSFERASE M"/>
    <property type="match status" value="1"/>
</dbReference>
<dbReference type="Gene3D" id="3.30.2300.20">
    <property type="match status" value="1"/>
</dbReference>
<evidence type="ECO:0000256" key="7">
    <source>
        <dbReference type="PIRSR" id="PIRSR028774-1"/>
    </source>
</evidence>
<evidence type="ECO:0000256" key="5">
    <source>
        <dbReference type="ARBA" id="ARBA00022691"/>
    </source>
</evidence>
<evidence type="ECO:0000259" key="9">
    <source>
        <dbReference type="Pfam" id="PF01728"/>
    </source>
</evidence>
<reference evidence="13" key="1">
    <citation type="submission" date="2017-06" db="EMBL/GenBank/DDBJ databases">
        <authorList>
            <person name="Rastogi G."/>
            <person name="Vaishampayan P."/>
            <person name="Seuylemezian A."/>
        </authorList>
    </citation>
    <scope>NUCLEOTIDE SEQUENCE [LARGE SCALE GENOMIC DNA]</scope>
    <source>
        <strain evidence="13">PI11</strain>
    </source>
</reference>
<proteinExistence type="inferred from homology"/>
<feature type="active site" description="Proton acceptor" evidence="6 7">
    <location>
        <position position="300"/>
    </location>
</feature>
<keyword evidence="4 6" id="KW-0808">Transferase</keyword>
<evidence type="ECO:0000259" key="11">
    <source>
        <dbReference type="Pfam" id="PF21239"/>
    </source>
</evidence>
<dbReference type="InterPro" id="IPR048646">
    <property type="entry name" value="RlmM_THUMP-like"/>
</dbReference>
<accession>A0A2G5FRB2</accession>
<gene>
    <name evidence="6" type="primary">rlmM</name>
    <name evidence="12" type="ORF">CDO35_06045</name>
</gene>
<comment type="function">
    <text evidence="6">Catalyzes the 2'-O-methylation at nucleotide C2498 in 23S rRNA.</text>
</comment>
<dbReference type="RefSeq" id="WP_099523060.1">
    <property type="nucleotide sequence ID" value="NZ_NIQU01000002.1"/>
</dbReference>
<evidence type="ECO:0000256" key="8">
    <source>
        <dbReference type="PIRSR" id="PIRSR028774-2"/>
    </source>
</evidence>
<dbReference type="PIRSF" id="PIRSF028774">
    <property type="entry name" value="UCP028774"/>
    <property type="match status" value="1"/>
</dbReference>
<dbReference type="PANTHER" id="PTHR37524:SF2">
    <property type="entry name" value="RIBOSOMAL RNA METHYLTRANSFERASE FTSJ DOMAIN-CONTAINING PROTEIN"/>
    <property type="match status" value="1"/>
</dbReference>
<protein>
    <recommendedName>
        <fullName evidence="6">Ribosomal RNA large subunit methyltransferase M</fullName>
        <ecNumber evidence="6">2.1.1.186</ecNumber>
    </recommendedName>
    <alternativeName>
        <fullName evidence="6">23S rRNA (cytidine2498-2'-O)-methyltransferase</fullName>
    </alternativeName>
    <alternativeName>
        <fullName evidence="6">23S rRNA 2'-O-ribose methyltransferase RlmM</fullName>
    </alternativeName>
</protein>